<comment type="caution">
    <text evidence="2">The sequence shown here is derived from an EMBL/GenBank/DDBJ whole genome shotgun (WGS) entry which is preliminary data.</text>
</comment>
<protein>
    <submittedName>
        <fullName evidence="2">Uncharacterized protein</fullName>
    </submittedName>
</protein>
<name>A0AAV6Z3N8_ENGPU</name>
<sequence length="88" mass="9466">MFFGAQHGPYIHYFGVATGFGKREQEQDGQEEEAHFVHGFGTPQLSQRPVFGGLPSSKQGDAETPQSGRNLDLLQDGGVVCGWGNGSQ</sequence>
<feature type="compositionally biased region" description="Polar residues" evidence="1">
    <location>
        <begin position="56"/>
        <end position="69"/>
    </location>
</feature>
<dbReference type="EMBL" id="WNYA01002505">
    <property type="protein sequence ID" value="KAG8544197.1"/>
    <property type="molecule type" value="Genomic_DNA"/>
</dbReference>
<reference evidence="2" key="1">
    <citation type="thesis" date="2020" institute="ProQuest LLC" country="789 East Eisenhower Parkway, Ann Arbor, MI, USA">
        <title>Comparative Genomics and Chromosome Evolution.</title>
        <authorList>
            <person name="Mudd A.B."/>
        </authorList>
    </citation>
    <scope>NUCLEOTIDE SEQUENCE</scope>
    <source>
        <strain evidence="2">237g6f4</strain>
        <tissue evidence="2">Blood</tissue>
    </source>
</reference>
<dbReference type="AlphaFoldDB" id="A0AAV6Z3N8"/>
<keyword evidence="3" id="KW-1185">Reference proteome</keyword>
<organism evidence="2 3">
    <name type="scientific">Engystomops pustulosus</name>
    <name type="common">Tungara frog</name>
    <name type="synonym">Physalaemus pustulosus</name>
    <dbReference type="NCBI Taxonomy" id="76066"/>
    <lineage>
        <taxon>Eukaryota</taxon>
        <taxon>Metazoa</taxon>
        <taxon>Chordata</taxon>
        <taxon>Craniata</taxon>
        <taxon>Vertebrata</taxon>
        <taxon>Euteleostomi</taxon>
        <taxon>Amphibia</taxon>
        <taxon>Batrachia</taxon>
        <taxon>Anura</taxon>
        <taxon>Neobatrachia</taxon>
        <taxon>Hyloidea</taxon>
        <taxon>Leptodactylidae</taxon>
        <taxon>Leiuperinae</taxon>
        <taxon>Engystomops</taxon>
    </lineage>
</organism>
<dbReference type="Proteomes" id="UP000824782">
    <property type="component" value="Unassembled WGS sequence"/>
</dbReference>
<feature type="region of interest" description="Disordered" evidence="1">
    <location>
        <begin position="41"/>
        <end position="72"/>
    </location>
</feature>
<accession>A0AAV6Z3N8</accession>
<gene>
    <name evidence="2" type="ORF">GDO81_022935</name>
</gene>
<proteinExistence type="predicted"/>
<evidence type="ECO:0000256" key="1">
    <source>
        <dbReference type="SAM" id="MobiDB-lite"/>
    </source>
</evidence>
<evidence type="ECO:0000313" key="3">
    <source>
        <dbReference type="Proteomes" id="UP000824782"/>
    </source>
</evidence>
<evidence type="ECO:0000313" key="2">
    <source>
        <dbReference type="EMBL" id="KAG8544197.1"/>
    </source>
</evidence>